<evidence type="ECO:0000256" key="7">
    <source>
        <dbReference type="SAM" id="Phobius"/>
    </source>
</evidence>
<evidence type="ECO:0000313" key="9">
    <source>
        <dbReference type="EMBL" id="OIW03422.1"/>
    </source>
</evidence>
<organism evidence="9 10">
    <name type="scientific">Lupinus angustifolius</name>
    <name type="common">Narrow-leaved blue lupine</name>
    <dbReference type="NCBI Taxonomy" id="3871"/>
    <lineage>
        <taxon>Eukaryota</taxon>
        <taxon>Viridiplantae</taxon>
        <taxon>Streptophyta</taxon>
        <taxon>Embryophyta</taxon>
        <taxon>Tracheophyta</taxon>
        <taxon>Spermatophyta</taxon>
        <taxon>Magnoliopsida</taxon>
        <taxon>eudicotyledons</taxon>
        <taxon>Gunneridae</taxon>
        <taxon>Pentapetalae</taxon>
        <taxon>rosids</taxon>
        <taxon>fabids</taxon>
        <taxon>Fabales</taxon>
        <taxon>Fabaceae</taxon>
        <taxon>Papilionoideae</taxon>
        <taxon>50 kb inversion clade</taxon>
        <taxon>genistoids sensu lato</taxon>
        <taxon>core genistoids</taxon>
        <taxon>Genisteae</taxon>
        <taxon>Lupinus</taxon>
    </lineage>
</organism>
<dbReference type="AlphaFoldDB" id="A0A1J7GSJ4"/>
<dbReference type="STRING" id="3871.A0A1J7GSJ4"/>
<feature type="transmembrane region" description="Helical" evidence="7">
    <location>
        <begin position="299"/>
        <end position="318"/>
    </location>
</feature>
<dbReference type="GO" id="GO:0015179">
    <property type="term" value="F:L-amino acid transmembrane transporter activity"/>
    <property type="evidence" value="ECO:0007669"/>
    <property type="project" value="TreeGrafter"/>
</dbReference>
<evidence type="ECO:0000313" key="10">
    <source>
        <dbReference type="Proteomes" id="UP000188354"/>
    </source>
</evidence>
<dbReference type="OMA" id="QFANDDA"/>
<keyword evidence="3 7" id="KW-0812">Transmembrane</keyword>
<dbReference type="EMBL" id="CM007370">
    <property type="protein sequence ID" value="OIW03422.1"/>
    <property type="molecule type" value="Genomic_DNA"/>
</dbReference>
<keyword evidence="5 7" id="KW-1133">Transmembrane helix</keyword>
<dbReference type="GO" id="GO:0031090">
    <property type="term" value="C:organelle membrane"/>
    <property type="evidence" value="ECO:0007669"/>
    <property type="project" value="UniProtKB-ARBA"/>
</dbReference>
<feature type="transmembrane region" description="Helical" evidence="7">
    <location>
        <begin position="259"/>
        <end position="278"/>
    </location>
</feature>
<dbReference type="PANTHER" id="PTHR22950:SF686">
    <property type="entry name" value="AMINO ACID TRANSPORTER AVT6A-LIKE"/>
    <property type="match status" value="1"/>
</dbReference>
<keyword evidence="4" id="KW-0029">Amino-acid transport</keyword>
<feature type="transmembrane region" description="Helical" evidence="7">
    <location>
        <begin position="189"/>
        <end position="206"/>
    </location>
</feature>
<feature type="transmembrane region" description="Helical" evidence="7">
    <location>
        <begin position="118"/>
        <end position="140"/>
    </location>
</feature>
<feature type="transmembrane region" description="Helical" evidence="7">
    <location>
        <begin position="218"/>
        <end position="239"/>
    </location>
</feature>
<comment type="subcellular location">
    <subcellularLocation>
        <location evidence="1">Membrane</location>
        <topology evidence="1">Multi-pass membrane protein</topology>
    </subcellularLocation>
</comment>
<feature type="domain" description="Amino acid transporter transmembrane" evidence="8">
    <location>
        <begin position="40"/>
        <end position="457"/>
    </location>
</feature>
<reference evidence="9 10" key="1">
    <citation type="journal article" date="2017" name="Plant Biotechnol. J.">
        <title>A comprehensive draft genome sequence for lupin (Lupinus angustifolius), an emerging health food: insights into plant-microbe interactions and legume evolution.</title>
        <authorList>
            <person name="Hane J.K."/>
            <person name="Ming Y."/>
            <person name="Kamphuis L.G."/>
            <person name="Nelson M.N."/>
            <person name="Garg G."/>
            <person name="Atkins C.A."/>
            <person name="Bayer P.E."/>
            <person name="Bravo A."/>
            <person name="Bringans S."/>
            <person name="Cannon S."/>
            <person name="Edwards D."/>
            <person name="Foley R."/>
            <person name="Gao L.L."/>
            <person name="Harrison M.J."/>
            <person name="Huang W."/>
            <person name="Hurgobin B."/>
            <person name="Li S."/>
            <person name="Liu C.W."/>
            <person name="McGrath A."/>
            <person name="Morahan G."/>
            <person name="Murray J."/>
            <person name="Weller J."/>
            <person name="Jian J."/>
            <person name="Singh K.B."/>
        </authorList>
    </citation>
    <scope>NUCLEOTIDE SEQUENCE [LARGE SCALE GENOMIC DNA]</scope>
    <source>
        <strain evidence="10">cv. Tanjil</strain>
        <tissue evidence="9">Whole plant</tissue>
    </source>
</reference>
<dbReference type="InterPro" id="IPR013057">
    <property type="entry name" value="AA_transpt_TM"/>
</dbReference>
<feature type="transmembrane region" description="Helical" evidence="7">
    <location>
        <begin position="347"/>
        <end position="364"/>
    </location>
</feature>
<protein>
    <recommendedName>
        <fullName evidence="8">Amino acid transporter transmembrane domain-containing protein</fullName>
    </recommendedName>
</protein>
<feature type="transmembrane region" description="Helical" evidence="7">
    <location>
        <begin position="410"/>
        <end position="432"/>
    </location>
</feature>
<dbReference type="PANTHER" id="PTHR22950">
    <property type="entry name" value="AMINO ACID TRANSPORTER"/>
    <property type="match status" value="1"/>
</dbReference>
<keyword evidence="6 7" id="KW-0472">Membrane</keyword>
<evidence type="ECO:0000256" key="2">
    <source>
        <dbReference type="ARBA" id="ARBA00022448"/>
    </source>
</evidence>
<name>A0A1J7GSJ4_LUPAN</name>
<dbReference type="Proteomes" id="UP000188354">
    <property type="component" value="Chromosome LG10"/>
</dbReference>
<evidence type="ECO:0000256" key="3">
    <source>
        <dbReference type="ARBA" id="ARBA00022692"/>
    </source>
</evidence>
<evidence type="ECO:0000256" key="6">
    <source>
        <dbReference type="ARBA" id="ARBA00023136"/>
    </source>
</evidence>
<accession>A0A1J7GSJ4</accession>
<feature type="transmembrane region" description="Helical" evidence="7">
    <location>
        <begin position="43"/>
        <end position="65"/>
    </location>
</feature>
<keyword evidence="2" id="KW-0813">Transport</keyword>
<dbReference type="Pfam" id="PF01490">
    <property type="entry name" value="Aa_trans"/>
    <property type="match status" value="1"/>
</dbReference>
<keyword evidence="10" id="KW-1185">Reference proteome</keyword>
<feature type="transmembrane region" description="Helical" evidence="7">
    <location>
        <begin position="71"/>
        <end position="93"/>
    </location>
</feature>
<evidence type="ECO:0000259" key="8">
    <source>
        <dbReference type="Pfam" id="PF01490"/>
    </source>
</evidence>
<evidence type="ECO:0000256" key="5">
    <source>
        <dbReference type="ARBA" id="ARBA00022989"/>
    </source>
</evidence>
<evidence type="ECO:0000256" key="1">
    <source>
        <dbReference type="ARBA" id="ARBA00004141"/>
    </source>
</evidence>
<proteinExistence type="predicted"/>
<feature type="transmembrane region" description="Helical" evidence="7">
    <location>
        <begin position="448"/>
        <end position="470"/>
    </location>
</feature>
<evidence type="ECO:0000256" key="4">
    <source>
        <dbReference type="ARBA" id="ARBA00022970"/>
    </source>
</evidence>
<sequence>MRITLPFSIRKSRRTNTKTIPLYPSLSKHNNDVVQHGFDGSSFIGAVFNLSTTIVGAGIMALPSAVKQLGLIPGLGMIILGAMLTEASIDILLKFTRVSKSTTYSGVVCDSFGEVGRILLLLCIIVSNIGMLVVYMIIIAKKHSVVTKHNVVCDCVVTGDVFSGTWSEGVHYSGVLEEWFGQHWWSTRPVLLLLTMLLVFLPLASFRRVDSLRYTSALSVGLAVVFVVITAGVATYKFIDGSIGMPRLMPKFTGQESFWKLFTTIPILVTAYICHHNVHPIDNELKDPTHMKSIVRTSLLLCASVYVATSLFGFFLFGDKTQDDVLANFDGDLGIPYGSFLNDVVRMSYGAHLILVFPIVFYSLRLNVDGLLFPHAIPLAFDNQRFYLVTIVLLVFIFLGANFVPSIWDAFQFTGATASVSAAFIFPAAIAIRDTRGFATKKDKRLSWLMILLAISSSTVAISSDLYSIFSSEAGATART</sequence>
<dbReference type="Gramene" id="OIW03422">
    <property type="protein sequence ID" value="OIW03422"/>
    <property type="gene ID" value="TanjilG_12019"/>
</dbReference>
<feature type="transmembrane region" description="Helical" evidence="7">
    <location>
        <begin position="385"/>
        <end position="404"/>
    </location>
</feature>
<gene>
    <name evidence="9" type="ORF">TanjilG_12019</name>
</gene>